<dbReference type="InterPro" id="IPR051011">
    <property type="entry name" value="Metal_resp_trans_reg"/>
</dbReference>
<dbReference type="AlphaFoldDB" id="A0A7W7FWY4"/>
<dbReference type="Gene3D" id="1.10.10.10">
    <property type="entry name" value="Winged helix-like DNA-binding domain superfamily/Winged helix DNA-binding domain"/>
    <property type="match status" value="1"/>
</dbReference>
<dbReference type="PRINTS" id="PR00778">
    <property type="entry name" value="HTHARSR"/>
</dbReference>
<gene>
    <name evidence="5" type="ORF">HNR67_006196</name>
</gene>
<dbReference type="InterPro" id="IPR036388">
    <property type="entry name" value="WH-like_DNA-bd_sf"/>
</dbReference>
<dbReference type="GO" id="GO:0003700">
    <property type="term" value="F:DNA-binding transcription factor activity"/>
    <property type="evidence" value="ECO:0007669"/>
    <property type="project" value="InterPro"/>
</dbReference>
<dbReference type="NCBIfam" id="NF033788">
    <property type="entry name" value="HTH_metalloreg"/>
    <property type="match status" value="1"/>
</dbReference>
<reference evidence="5 6" key="1">
    <citation type="submission" date="2020-08" db="EMBL/GenBank/DDBJ databases">
        <title>Sequencing the genomes of 1000 actinobacteria strains.</title>
        <authorList>
            <person name="Klenk H.-P."/>
        </authorList>
    </citation>
    <scope>NUCLEOTIDE SEQUENCE [LARGE SCALE GENOMIC DNA]</scope>
    <source>
        <strain evidence="5 6">DSM 44230</strain>
    </source>
</reference>
<evidence type="ECO:0000256" key="1">
    <source>
        <dbReference type="ARBA" id="ARBA00023015"/>
    </source>
</evidence>
<keyword evidence="6" id="KW-1185">Reference proteome</keyword>
<keyword evidence="2 5" id="KW-0238">DNA-binding</keyword>
<evidence type="ECO:0000313" key="5">
    <source>
        <dbReference type="EMBL" id="MBB4680078.1"/>
    </source>
</evidence>
<dbReference type="SUPFAM" id="SSF46785">
    <property type="entry name" value="Winged helix' DNA-binding domain"/>
    <property type="match status" value="1"/>
</dbReference>
<sequence length="106" mass="11321">MSETEPACGGAADLSDATRRFLKALASEHRQQTMMLFHGGIELSVGEVAQRLNAGQSTASQQLTMLREAGMLTSRRDGKTVYYRADPAGIGAALTELQAYLAVCCP</sequence>
<dbReference type="InterPro" id="IPR001845">
    <property type="entry name" value="HTH_ArsR_DNA-bd_dom"/>
</dbReference>
<evidence type="ECO:0000259" key="4">
    <source>
        <dbReference type="PROSITE" id="PS50987"/>
    </source>
</evidence>
<dbReference type="PANTHER" id="PTHR43132">
    <property type="entry name" value="ARSENICAL RESISTANCE OPERON REPRESSOR ARSR-RELATED"/>
    <property type="match status" value="1"/>
</dbReference>
<organism evidence="5 6">
    <name type="scientific">Crossiella cryophila</name>
    <dbReference type="NCBI Taxonomy" id="43355"/>
    <lineage>
        <taxon>Bacteria</taxon>
        <taxon>Bacillati</taxon>
        <taxon>Actinomycetota</taxon>
        <taxon>Actinomycetes</taxon>
        <taxon>Pseudonocardiales</taxon>
        <taxon>Pseudonocardiaceae</taxon>
        <taxon>Crossiella</taxon>
    </lineage>
</organism>
<dbReference type="InterPro" id="IPR036390">
    <property type="entry name" value="WH_DNA-bd_sf"/>
</dbReference>
<dbReference type="RefSeq" id="WP_185005750.1">
    <property type="nucleotide sequence ID" value="NZ_BAAAUI010000019.1"/>
</dbReference>
<protein>
    <submittedName>
        <fullName evidence="5">DNA-binding transcriptional ArsR family regulator</fullName>
    </submittedName>
</protein>
<evidence type="ECO:0000256" key="3">
    <source>
        <dbReference type="ARBA" id="ARBA00023163"/>
    </source>
</evidence>
<dbReference type="PANTHER" id="PTHR43132:SF2">
    <property type="entry name" value="ARSENICAL RESISTANCE OPERON REPRESSOR ARSR-RELATED"/>
    <property type="match status" value="1"/>
</dbReference>
<keyword evidence="3" id="KW-0804">Transcription</keyword>
<comment type="caution">
    <text evidence="5">The sequence shown here is derived from an EMBL/GenBank/DDBJ whole genome shotgun (WGS) entry which is preliminary data.</text>
</comment>
<dbReference type="Proteomes" id="UP000533598">
    <property type="component" value="Unassembled WGS sequence"/>
</dbReference>
<dbReference type="GO" id="GO:0003677">
    <property type="term" value="F:DNA binding"/>
    <property type="evidence" value="ECO:0007669"/>
    <property type="project" value="UniProtKB-KW"/>
</dbReference>
<dbReference type="SMART" id="SM00418">
    <property type="entry name" value="HTH_ARSR"/>
    <property type="match status" value="1"/>
</dbReference>
<dbReference type="PROSITE" id="PS50987">
    <property type="entry name" value="HTH_ARSR_2"/>
    <property type="match status" value="1"/>
</dbReference>
<feature type="domain" description="HTH arsR-type" evidence="4">
    <location>
        <begin position="10"/>
        <end position="105"/>
    </location>
</feature>
<accession>A0A7W7FWY4</accession>
<evidence type="ECO:0000313" key="6">
    <source>
        <dbReference type="Proteomes" id="UP000533598"/>
    </source>
</evidence>
<name>A0A7W7FWY4_9PSEU</name>
<dbReference type="EMBL" id="JACHMH010000001">
    <property type="protein sequence ID" value="MBB4680078.1"/>
    <property type="molecule type" value="Genomic_DNA"/>
</dbReference>
<dbReference type="Pfam" id="PF01022">
    <property type="entry name" value="HTH_5"/>
    <property type="match status" value="1"/>
</dbReference>
<evidence type="ECO:0000256" key="2">
    <source>
        <dbReference type="ARBA" id="ARBA00023125"/>
    </source>
</evidence>
<keyword evidence="1" id="KW-0805">Transcription regulation</keyword>
<dbReference type="InterPro" id="IPR011991">
    <property type="entry name" value="ArsR-like_HTH"/>
</dbReference>
<dbReference type="CDD" id="cd00090">
    <property type="entry name" value="HTH_ARSR"/>
    <property type="match status" value="1"/>
</dbReference>
<proteinExistence type="predicted"/>